<keyword evidence="2" id="KW-1185">Reference proteome</keyword>
<gene>
    <name evidence="1" type="primary">modB</name>
    <name evidence="1" type="ORF">JFY71_10885</name>
</gene>
<proteinExistence type="predicted"/>
<dbReference type="EMBL" id="CP066744">
    <property type="protein sequence ID" value="QQK07772.1"/>
    <property type="molecule type" value="Genomic_DNA"/>
</dbReference>
<reference evidence="1 2" key="1">
    <citation type="journal article" date="2022" name="Int. J. Syst. Evol. Microbiol.">
        <title>Miniphocaeibacter halophilus sp. nov., an ammonium-tolerant acetate-producing bacterium isolated from a biogas system.</title>
        <authorList>
            <person name="Schnurer A."/>
            <person name="Singh A."/>
            <person name="Bi S."/>
            <person name="Qiao W."/>
            <person name="Westerholm M."/>
        </authorList>
    </citation>
    <scope>NUCLEOTIDE SEQUENCE [LARGE SCALE GENOMIC DNA]</scope>
    <source>
        <strain evidence="1 2">AMB_01</strain>
    </source>
</reference>
<evidence type="ECO:0000313" key="2">
    <source>
        <dbReference type="Proteomes" id="UP000595814"/>
    </source>
</evidence>
<sequence length="221" mass="24507">MNIWEPIILSLKVATISTIFTLIIGTFFAHIFTKYNFPFKDGLEVIFTLPMTIPPTIVGYLLLILLGRRGPVGIFLEEVFGIRIIFTWVAACIASIVVSLPLMYQSIKSSLQGVNPVYEKAAKTLGVSNIKIFFKITVPLALPGIVSGIVLSFSRALGEFGATLMVAGNIPGKTETIPLAIYYAVESNNKEKANTLMLIVIIFSFINIYLLNKWLKKKRMN</sequence>
<protein>
    <submittedName>
        <fullName evidence="1">Molybdate ABC transporter permease subunit</fullName>
    </submittedName>
</protein>
<dbReference type="Proteomes" id="UP000595814">
    <property type="component" value="Chromosome"/>
</dbReference>
<name>A0AC61MQJ1_9FIRM</name>
<organism evidence="1 2">
    <name type="scientific">Miniphocaeibacter halophilus</name>
    <dbReference type="NCBI Taxonomy" id="2931922"/>
    <lineage>
        <taxon>Bacteria</taxon>
        <taxon>Bacillati</taxon>
        <taxon>Bacillota</taxon>
        <taxon>Tissierellia</taxon>
        <taxon>Tissierellales</taxon>
        <taxon>Peptoniphilaceae</taxon>
        <taxon>Miniphocaeibacter</taxon>
    </lineage>
</organism>
<evidence type="ECO:0000313" key="1">
    <source>
        <dbReference type="EMBL" id="QQK07772.1"/>
    </source>
</evidence>
<accession>A0AC61MQJ1</accession>